<feature type="transmembrane region" description="Helical" evidence="1">
    <location>
        <begin position="98"/>
        <end position="116"/>
    </location>
</feature>
<evidence type="ECO:0000256" key="1">
    <source>
        <dbReference type="SAM" id="Phobius"/>
    </source>
</evidence>
<accession>A0A1N6G0D2</accession>
<reference evidence="3" key="1">
    <citation type="submission" date="2016-11" db="EMBL/GenBank/DDBJ databases">
        <authorList>
            <person name="Varghese N."/>
            <person name="Submissions S."/>
        </authorList>
    </citation>
    <scope>NUCLEOTIDE SEQUENCE [LARGE SCALE GENOMIC DNA]</scope>
    <source>
        <strain evidence="3">313</strain>
    </source>
</reference>
<feature type="transmembrane region" description="Helical" evidence="1">
    <location>
        <begin position="123"/>
        <end position="142"/>
    </location>
</feature>
<feature type="transmembrane region" description="Helical" evidence="1">
    <location>
        <begin position="226"/>
        <end position="243"/>
    </location>
</feature>
<proteinExistence type="predicted"/>
<keyword evidence="1" id="KW-1133">Transmembrane helix</keyword>
<feature type="transmembrane region" description="Helical" evidence="1">
    <location>
        <begin position="258"/>
        <end position="277"/>
    </location>
</feature>
<feature type="transmembrane region" description="Helical" evidence="1">
    <location>
        <begin position="42"/>
        <end position="63"/>
    </location>
</feature>
<dbReference type="OrthoDB" id="2156454at2"/>
<dbReference type="AlphaFoldDB" id="A0A1N6G0D2"/>
<feature type="transmembrane region" description="Helical" evidence="1">
    <location>
        <begin position="75"/>
        <end position="92"/>
    </location>
</feature>
<dbReference type="EMBL" id="FSRN01000001">
    <property type="protein sequence ID" value="SIO00973.1"/>
    <property type="molecule type" value="Genomic_DNA"/>
</dbReference>
<evidence type="ECO:0008006" key="4">
    <source>
        <dbReference type="Google" id="ProtNLM"/>
    </source>
</evidence>
<gene>
    <name evidence="2" type="ORF">SAMN05878443_0949</name>
</gene>
<keyword evidence="1" id="KW-0812">Transmembrane</keyword>
<protein>
    <recommendedName>
        <fullName evidence="4">1,4-dihydroxy-2-naphthoate octaprenyltransferase</fullName>
    </recommendedName>
</protein>
<name>A0A1N6G0D2_9LACT</name>
<evidence type="ECO:0000313" key="2">
    <source>
        <dbReference type="EMBL" id="SIO00973.1"/>
    </source>
</evidence>
<feature type="transmembrane region" description="Helical" evidence="1">
    <location>
        <begin position="12"/>
        <end position="36"/>
    </location>
</feature>
<sequence>MQSIYKMIIHYLYHPLLLTFLIPLSYLLVGTIYASQYTQHNFIRFFLLYSFIFINHLLGNFLFESTKTTLSFNHLPFIIFELINLSLIYYFSYTIHPLAGLLCFFYSLVIHSQLYLVRHGYSWLTLVVSSVFKGGILTYLSFYIQANFIPITLFYWSIPLILTLFLVELGKLQLNYAEITKHSDENKTNTIFLDAKRFNLIFLCLLVSIYLVSLIFFIPIFKKSTFIFLLTLPFAIKLIRSLFSKEETIPSKIKQRTLQLYSISFFIALSIILLIHVT</sequence>
<keyword evidence="3" id="KW-1185">Reference proteome</keyword>
<organism evidence="2 3">
    <name type="scientific">Carnobacterium alterfunditum</name>
    <dbReference type="NCBI Taxonomy" id="28230"/>
    <lineage>
        <taxon>Bacteria</taxon>
        <taxon>Bacillati</taxon>
        <taxon>Bacillota</taxon>
        <taxon>Bacilli</taxon>
        <taxon>Lactobacillales</taxon>
        <taxon>Carnobacteriaceae</taxon>
        <taxon>Carnobacterium</taxon>
    </lineage>
</organism>
<feature type="transmembrane region" description="Helical" evidence="1">
    <location>
        <begin position="200"/>
        <end position="220"/>
    </location>
</feature>
<feature type="transmembrane region" description="Helical" evidence="1">
    <location>
        <begin position="148"/>
        <end position="167"/>
    </location>
</feature>
<keyword evidence="1" id="KW-0472">Membrane</keyword>
<evidence type="ECO:0000313" key="3">
    <source>
        <dbReference type="Proteomes" id="UP000184758"/>
    </source>
</evidence>
<dbReference type="STRING" id="28230.SAMN05878443_0949"/>
<dbReference type="Proteomes" id="UP000184758">
    <property type="component" value="Unassembled WGS sequence"/>
</dbReference>